<reference evidence="1" key="1">
    <citation type="submission" date="2022-04" db="EMBL/GenBank/DDBJ databases">
        <title>Hymenobacter sp. isolated from the air.</title>
        <authorList>
            <person name="Won M."/>
            <person name="Lee C.-M."/>
            <person name="Woen H.-Y."/>
            <person name="Kwon S.-W."/>
        </authorList>
    </citation>
    <scope>NUCLEOTIDE SEQUENCE</scope>
    <source>
        <strain evidence="1">5116S-3</strain>
    </source>
</reference>
<dbReference type="InterPro" id="IPR016024">
    <property type="entry name" value="ARM-type_fold"/>
</dbReference>
<evidence type="ECO:0008006" key="3">
    <source>
        <dbReference type="Google" id="ProtNLM"/>
    </source>
</evidence>
<protein>
    <recommendedName>
        <fullName evidence="3">HEAT repeat domain-containing protein</fullName>
    </recommendedName>
</protein>
<proteinExistence type="predicted"/>
<gene>
    <name evidence="1" type="ORF">MUN79_00690</name>
</gene>
<dbReference type="RefSeq" id="WP_244675916.1">
    <property type="nucleotide sequence ID" value="NZ_CP095046.1"/>
</dbReference>
<evidence type="ECO:0000313" key="1">
    <source>
        <dbReference type="EMBL" id="UOQ72556.1"/>
    </source>
</evidence>
<sequence>MLTALRDRQADARALLGLGYLRSEEALPLLHNLLRQGWYAQYVLGAIAAINPAGLNRTILLEVLLSSTSSKSQLMETLIGIYSSFTLPQVGAKVGQAVLGQLTHSDYLIRYHALDALRKLYSVPSSDNIREDDLFSLICKKDAPGAYRHAQQMFISKVPAATLQQFSLQGS</sequence>
<keyword evidence="2" id="KW-1185">Reference proteome</keyword>
<dbReference type="KEGG" id="hcu:MUN79_00690"/>
<organism evidence="1 2">
    <name type="scientific">Hymenobacter cellulosilyticus</name>
    <dbReference type="NCBI Taxonomy" id="2932248"/>
    <lineage>
        <taxon>Bacteria</taxon>
        <taxon>Pseudomonadati</taxon>
        <taxon>Bacteroidota</taxon>
        <taxon>Cytophagia</taxon>
        <taxon>Cytophagales</taxon>
        <taxon>Hymenobacteraceae</taxon>
        <taxon>Hymenobacter</taxon>
    </lineage>
</organism>
<name>A0A8T9Q4B1_9BACT</name>
<dbReference type="AlphaFoldDB" id="A0A8T9Q4B1"/>
<evidence type="ECO:0000313" key="2">
    <source>
        <dbReference type="Proteomes" id="UP000831796"/>
    </source>
</evidence>
<dbReference type="SUPFAM" id="SSF48371">
    <property type="entry name" value="ARM repeat"/>
    <property type="match status" value="1"/>
</dbReference>
<dbReference type="EMBL" id="CP095046">
    <property type="protein sequence ID" value="UOQ72556.1"/>
    <property type="molecule type" value="Genomic_DNA"/>
</dbReference>
<accession>A0A8T9Q4B1</accession>
<dbReference type="Proteomes" id="UP000831796">
    <property type="component" value="Chromosome"/>
</dbReference>